<dbReference type="AlphaFoldDB" id="A0A6C0H6X5"/>
<protein>
    <submittedName>
        <fullName evidence="1">Uncharacterized protein</fullName>
    </submittedName>
</protein>
<accession>A0A6C0H6X5</accession>
<name>A0A6C0H6X5_9ZZZZ</name>
<proteinExistence type="predicted"/>
<reference evidence="1" key="1">
    <citation type="journal article" date="2020" name="Nature">
        <title>Giant virus diversity and host interactions through global metagenomics.</title>
        <authorList>
            <person name="Schulz F."/>
            <person name="Roux S."/>
            <person name="Paez-Espino D."/>
            <person name="Jungbluth S."/>
            <person name="Walsh D.A."/>
            <person name="Denef V.J."/>
            <person name="McMahon K.D."/>
            <person name="Konstantinidis K.T."/>
            <person name="Eloe-Fadrosh E.A."/>
            <person name="Kyrpides N.C."/>
            <person name="Woyke T."/>
        </authorList>
    </citation>
    <scope>NUCLEOTIDE SEQUENCE</scope>
    <source>
        <strain evidence="1">GVMAG-M-3300023179-71</strain>
    </source>
</reference>
<dbReference type="EMBL" id="MN739884">
    <property type="protein sequence ID" value="QHT75915.1"/>
    <property type="molecule type" value="Genomic_DNA"/>
</dbReference>
<organism evidence="1">
    <name type="scientific">viral metagenome</name>
    <dbReference type="NCBI Taxonomy" id="1070528"/>
    <lineage>
        <taxon>unclassified sequences</taxon>
        <taxon>metagenomes</taxon>
        <taxon>organismal metagenomes</taxon>
    </lineage>
</organism>
<evidence type="ECO:0000313" key="1">
    <source>
        <dbReference type="EMBL" id="QHT75915.1"/>
    </source>
</evidence>
<sequence length="169" mass="20392">MRKEVIIIFLIILFIIILIDSKKNKYQHNELKKILGEIPKKTHERINIRNNCLINKKNPIKNADGFEWTDKFYGKIKKNKDTLYFNVKYMDKIHKESLINVYNFINAQIKYVINNDNVTFINILDGEGAYYANDKFEYILNKQKYIDNKIFVGNMDDFRIWYSRIKKHD</sequence>